<name>A0A328AKH5_9CAUL</name>
<protein>
    <submittedName>
        <fullName evidence="2">Uncharacterized protein</fullName>
    </submittedName>
</protein>
<dbReference type="RefSeq" id="WP_111528297.1">
    <property type="nucleotide sequence ID" value="NZ_JBHRSG010000004.1"/>
</dbReference>
<keyword evidence="3" id="KW-1185">Reference proteome</keyword>
<dbReference type="Proteomes" id="UP000249254">
    <property type="component" value="Unassembled WGS sequence"/>
</dbReference>
<accession>A0A328AKH5</accession>
<organism evidence="2 3">
    <name type="scientific">Phenylobacterium soli</name>
    <dbReference type="NCBI Taxonomy" id="2170551"/>
    <lineage>
        <taxon>Bacteria</taxon>
        <taxon>Pseudomonadati</taxon>
        <taxon>Pseudomonadota</taxon>
        <taxon>Alphaproteobacteria</taxon>
        <taxon>Caulobacterales</taxon>
        <taxon>Caulobacteraceae</taxon>
        <taxon>Phenylobacterium</taxon>
    </lineage>
</organism>
<evidence type="ECO:0000313" key="2">
    <source>
        <dbReference type="EMBL" id="RAK54546.1"/>
    </source>
</evidence>
<dbReference type="AlphaFoldDB" id="A0A328AKH5"/>
<evidence type="ECO:0000256" key="1">
    <source>
        <dbReference type="SAM" id="MobiDB-lite"/>
    </source>
</evidence>
<gene>
    <name evidence="2" type="ORF">DJ017_08430</name>
</gene>
<dbReference type="OrthoDB" id="7189694at2"/>
<feature type="region of interest" description="Disordered" evidence="1">
    <location>
        <begin position="31"/>
        <end position="50"/>
    </location>
</feature>
<evidence type="ECO:0000313" key="3">
    <source>
        <dbReference type="Proteomes" id="UP000249254"/>
    </source>
</evidence>
<sequence>MARIRKQLPANLGAGELKCRGYRGQVDYQIQGEPTTLRPGPSRLRGSLTSTPEVAEQVFRDGDGELTLESGATYRITMLGHSSGSGVAYFEMRA</sequence>
<reference evidence="3" key="1">
    <citation type="submission" date="2018-05" db="EMBL/GenBank/DDBJ databases">
        <authorList>
            <person name="Li X."/>
        </authorList>
    </citation>
    <scope>NUCLEOTIDE SEQUENCE [LARGE SCALE GENOMIC DNA]</scope>
    <source>
        <strain evidence="3">LX32</strain>
    </source>
</reference>
<proteinExistence type="predicted"/>
<comment type="caution">
    <text evidence="2">The sequence shown here is derived from an EMBL/GenBank/DDBJ whole genome shotgun (WGS) entry which is preliminary data.</text>
</comment>
<dbReference type="EMBL" id="QFYQ01000001">
    <property type="protein sequence ID" value="RAK54546.1"/>
    <property type="molecule type" value="Genomic_DNA"/>
</dbReference>